<dbReference type="EMBL" id="BSNM01000016">
    <property type="protein sequence ID" value="GLQ32484.1"/>
    <property type="molecule type" value="Genomic_DNA"/>
</dbReference>
<evidence type="ECO:0000313" key="1">
    <source>
        <dbReference type="EMBL" id="GLQ32484.1"/>
    </source>
</evidence>
<evidence type="ECO:0008006" key="3">
    <source>
        <dbReference type="Google" id="ProtNLM"/>
    </source>
</evidence>
<gene>
    <name evidence="1" type="ORF">GCM10007876_29630</name>
</gene>
<evidence type="ECO:0000313" key="2">
    <source>
        <dbReference type="Proteomes" id="UP001161389"/>
    </source>
</evidence>
<dbReference type="InterPro" id="IPR016896">
    <property type="entry name" value="DUF2860"/>
</dbReference>
<organism evidence="1 2">
    <name type="scientific">Litoribrevibacter albus</name>
    <dbReference type="NCBI Taxonomy" id="1473156"/>
    <lineage>
        <taxon>Bacteria</taxon>
        <taxon>Pseudomonadati</taxon>
        <taxon>Pseudomonadota</taxon>
        <taxon>Gammaproteobacteria</taxon>
        <taxon>Oceanospirillales</taxon>
        <taxon>Oceanospirillaceae</taxon>
        <taxon>Litoribrevibacter</taxon>
    </lineage>
</organism>
<comment type="caution">
    <text evidence="1">The sequence shown here is derived from an EMBL/GenBank/DDBJ whole genome shotgun (WGS) entry which is preliminary data.</text>
</comment>
<name>A0AA37SBW5_9GAMM</name>
<reference evidence="1" key="2">
    <citation type="submission" date="2023-01" db="EMBL/GenBank/DDBJ databases">
        <title>Draft genome sequence of Litoribrevibacter albus strain NBRC 110071.</title>
        <authorList>
            <person name="Sun Q."/>
            <person name="Mori K."/>
        </authorList>
    </citation>
    <scope>NUCLEOTIDE SEQUENCE</scope>
    <source>
        <strain evidence="1">NBRC 110071</strain>
    </source>
</reference>
<proteinExistence type="predicted"/>
<dbReference type="SUPFAM" id="SSF56935">
    <property type="entry name" value="Porins"/>
    <property type="match status" value="1"/>
</dbReference>
<dbReference type="RefSeq" id="WP_284382492.1">
    <property type="nucleotide sequence ID" value="NZ_BSNM01000016.1"/>
</dbReference>
<protein>
    <recommendedName>
        <fullName evidence="3">DUF2860 domain-containing protein</fullName>
    </recommendedName>
</protein>
<dbReference type="Proteomes" id="UP001161389">
    <property type="component" value="Unassembled WGS sequence"/>
</dbReference>
<dbReference type="AlphaFoldDB" id="A0AA37SBW5"/>
<reference evidence="1" key="1">
    <citation type="journal article" date="2014" name="Int. J. Syst. Evol. Microbiol.">
        <title>Complete genome sequence of Corynebacterium casei LMG S-19264T (=DSM 44701T), isolated from a smear-ripened cheese.</title>
        <authorList>
            <consortium name="US DOE Joint Genome Institute (JGI-PGF)"/>
            <person name="Walter F."/>
            <person name="Albersmeier A."/>
            <person name="Kalinowski J."/>
            <person name="Ruckert C."/>
        </authorList>
    </citation>
    <scope>NUCLEOTIDE SEQUENCE</scope>
    <source>
        <strain evidence="1">NBRC 110071</strain>
    </source>
</reference>
<accession>A0AA37SBW5</accession>
<dbReference type="PIRSF" id="PIRSF028696">
    <property type="entry name" value="UCP028696"/>
    <property type="match status" value="1"/>
</dbReference>
<sequence length="354" mass="39176">MVCTSGLTCFTQTQKYTSVLGLVGFLFSSMSFSSELSSSLEPDFEPGFGGFVQLAVLVSETDSLSAVTDENERLTSLTQNAESDSGETVTLLGEISYTLANRQTQLYAGTPQDELVEGNPLFELGVRHQQQDGTLLTVAYLPKLPGFDEVWEDPYLTGAKRKTSDSDTQGMYVSADYLYGGPLSLRYTYAVLNVDVERSGQSLMNQPNGLSAKEANQLRRDADFHQGELSLTLPFSASLYLVPAMIYTRADADGDAFSFDRYGAELFLVHTARSIELTTGVAYETSDYDKTHPVFDKVREDDQTSAVISLAVITPFNWQRVRFDAVLSYHDRDSNIHFYDQQDVMGMVGVSYAF</sequence>
<keyword evidence="2" id="KW-1185">Reference proteome</keyword>
<dbReference type="Pfam" id="PF11059">
    <property type="entry name" value="DUF2860"/>
    <property type="match status" value="1"/>
</dbReference>